<evidence type="ECO:0000313" key="2">
    <source>
        <dbReference type="Proteomes" id="UP000322225"/>
    </source>
</evidence>
<reference evidence="1" key="1">
    <citation type="submission" date="2017-08" db="EMBL/GenBank/DDBJ databases">
        <authorList>
            <person name="Cuomo C."/>
            <person name="Billmyre B."/>
            <person name="Heitman J."/>
        </authorList>
    </citation>
    <scope>NUCLEOTIDE SEQUENCE</scope>
    <source>
        <strain evidence="1">CBS 12478</strain>
    </source>
</reference>
<proteinExistence type="predicted"/>
<dbReference type="CDD" id="cd09917">
    <property type="entry name" value="F-box_SF"/>
    <property type="match status" value="1"/>
</dbReference>
<gene>
    <name evidence="1" type="ORF">CI109_106235</name>
</gene>
<protein>
    <submittedName>
        <fullName evidence="1">Uncharacterized protein</fullName>
    </submittedName>
</protein>
<accession>A0A5M6BYE2</accession>
<dbReference type="AlphaFoldDB" id="A0A5M6BYE2"/>
<keyword evidence="2" id="KW-1185">Reference proteome</keyword>
<reference evidence="1" key="2">
    <citation type="submission" date="2024-01" db="EMBL/GenBank/DDBJ databases">
        <title>Comparative genomics of Cryptococcus and Kwoniella reveals pathogenesis evolution and contrasting modes of karyotype evolution via chromosome fusion or intercentromeric recombination.</title>
        <authorList>
            <person name="Coelho M.A."/>
            <person name="David-Palma M."/>
            <person name="Shea T."/>
            <person name="Bowers K."/>
            <person name="McGinley-Smith S."/>
            <person name="Mohammad A.W."/>
            <person name="Gnirke A."/>
            <person name="Yurkov A.M."/>
            <person name="Nowrousian M."/>
            <person name="Sun S."/>
            <person name="Cuomo C.A."/>
            <person name="Heitman J."/>
        </authorList>
    </citation>
    <scope>NUCLEOTIDE SEQUENCE</scope>
    <source>
        <strain evidence="1">CBS 12478</strain>
    </source>
</reference>
<dbReference type="Proteomes" id="UP000322225">
    <property type="component" value="Chromosome 11"/>
</dbReference>
<name>A0A5M6BYE2_9TREE</name>
<dbReference type="KEGG" id="ksn:43589137"/>
<sequence>MSTKSSTTVVEVAEPLRRPGKTTAFPSSSPFHSLPAELRLHIISYLPSKNRQKTLVSLMRCCSDMNSDFGWMLYQKITINEQNGKNVVYGINWAYESITEGGDPVRKASHHRKVALLNVTKSLAIADPEGAFWVAQALDLDNASKITEIGGKSKKKKSRDPANRPRQGQPIFLRLEDLILGPLFTRWLKNPKPASTVEALKLGLRPRNVCLGSTHTLERPLQPTAQKTQLNMATTAALMTYWRPETLTWHVYWNHDVFRQEFNAQKIRVFCHDLRNRWIGNPVMPFAWTYARPLFSYHHVGDDQRSFEILELPIPKGDEPPTIEDFLDYWDEEHASILRDKVRKGWSTLDIKTFLPGEGAPCQCCGRR</sequence>
<dbReference type="RefSeq" id="XP_031860795.1">
    <property type="nucleotide sequence ID" value="XM_032004996.1"/>
</dbReference>
<organism evidence="1 2">
    <name type="scientific">Kwoniella shandongensis</name>
    <dbReference type="NCBI Taxonomy" id="1734106"/>
    <lineage>
        <taxon>Eukaryota</taxon>
        <taxon>Fungi</taxon>
        <taxon>Dikarya</taxon>
        <taxon>Basidiomycota</taxon>
        <taxon>Agaricomycotina</taxon>
        <taxon>Tremellomycetes</taxon>
        <taxon>Tremellales</taxon>
        <taxon>Cryptococcaceae</taxon>
        <taxon>Kwoniella</taxon>
    </lineage>
</organism>
<dbReference type="GeneID" id="43589137"/>
<evidence type="ECO:0000313" key="1">
    <source>
        <dbReference type="EMBL" id="WWD21748.1"/>
    </source>
</evidence>
<dbReference type="EMBL" id="CP144061">
    <property type="protein sequence ID" value="WWD21748.1"/>
    <property type="molecule type" value="Genomic_DNA"/>
</dbReference>